<dbReference type="GO" id="GO:0005739">
    <property type="term" value="C:mitochondrion"/>
    <property type="evidence" value="ECO:0007669"/>
    <property type="project" value="TreeGrafter"/>
</dbReference>
<accession>J6EM62</accession>
<dbReference type="OrthoDB" id="1737613at2759"/>
<evidence type="ECO:0000256" key="4">
    <source>
        <dbReference type="SAM" id="MobiDB-lite"/>
    </source>
</evidence>
<dbReference type="EC" id="3.1.2.4" evidence="2"/>
<proteinExistence type="predicted"/>
<dbReference type="GeneID" id="25989679"/>
<dbReference type="Pfam" id="PF16113">
    <property type="entry name" value="ECH_2"/>
    <property type="match status" value="1"/>
</dbReference>
<dbReference type="EMBL" id="ALBS01000327">
    <property type="protein sequence ID" value="EJT45404.1"/>
    <property type="molecule type" value="Genomic_DNA"/>
</dbReference>
<name>J6EM62_TRIAS</name>
<dbReference type="AlphaFoldDB" id="J6EM62"/>
<dbReference type="CDD" id="cd06558">
    <property type="entry name" value="crotonase-like"/>
    <property type="match status" value="1"/>
</dbReference>
<evidence type="ECO:0000256" key="2">
    <source>
        <dbReference type="ARBA" id="ARBA00011915"/>
    </source>
</evidence>
<reference evidence="6 7" key="1">
    <citation type="journal article" date="2012" name="Eukaryot. Cell">
        <title>Draft genome sequence of CBS 2479, the standard type strain of Trichosporon asahii.</title>
        <authorList>
            <person name="Yang R.Y."/>
            <person name="Li H.T."/>
            <person name="Zhu H."/>
            <person name="Zhou G.P."/>
            <person name="Wang M."/>
            <person name="Wang L."/>
        </authorList>
    </citation>
    <scope>NUCLEOTIDE SEQUENCE [LARGE SCALE GENOMIC DNA]</scope>
    <source>
        <strain evidence="7">ATCC 90039 / CBS 2479 / JCM 2466 / KCTC 7840 / NCYC 2677 / UAMH 7654</strain>
    </source>
</reference>
<dbReference type="HOGENOM" id="CLU_009834_22_0_1"/>
<dbReference type="Proteomes" id="UP000002748">
    <property type="component" value="Unassembled WGS sequence"/>
</dbReference>
<evidence type="ECO:0000313" key="7">
    <source>
        <dbReference type="Proteomes" id="UP000002748"/>
    </source>
</evidence>
<evidence type="ECO:0000256" key="3">
    <source>
        <dbReference type="ARBA" id="ARBA00022801"/>
    </source>
</evidence>
<feature type="region of interest" description="Disordered" evidence="4">
    <location>
        <begin position="1"/>
        <end position="22"/>
    </location>
</feature>
<dbReference type="InterPro" id="IPR032259">
    <property type="entry name" value="HIBYL-CoA-H"/>
</dbReference>
<dbReference type="GO" id="GO:0006574">
    <property type="term" value="P:L-valine catabolic process"/>
    <property type="evidence" value="ECO:0007669"/>
    <property type="project" value="TreeGrafter"/>
</dbReference>
<sequence>MSILSRMAPRVSMTGRQSSTARLSAVKRHLSTSPVAMADGKTSPTDSVLYEADGAARIYKLNRPKALNALDMDMVQSLAKEVNTWRNSDQCKLVIGRGDERAFCAGGDVKSLVEGRPTQGAAPALKFFQEEFEMNWEMGRLGKPYVAIIDGFTMGGGAGISLPANIRIATKKTVFAMPETKIGYSPDVGGNYYIAQLDGQIGAWLAITGQETWGRACYELGIATHYVAPQVLPDIVRQLGALEDPTAEQVSALVASYHVPEEAGLEPSSKASREGPSPVRGAIRKFLDEAFGKNSIQEIYAAVKKGESDSSLPKEVQEWAAVQRKHMDERSPTGMAVALENFRLTQKAKRLNTTLENDIRMATGFAGTDRPTEDFSIGVTHLLVDKAKGRANWNPSSLEDKFCEPASIKANFFDPKAKHLQETPKLTFRPEPETQEGHDHTWGQFRRYGLPSESAVREWVQGENPQAGAFKVNEEELIQRMLESTGDAAGPRAKEFAARIKQVVAEHCKTDKDGYLDWKQ</sequence>
<dbReference type="PANTHER" id="PTHR43176:SF3">
    <property type="entry name" value="3-HYDROXYISOBUTYRYL-COA HYDROLASE, MITOCHONDRIAL"/>
    <property type="match status" value="1"/>
</dbReference>
<dbReference type="NCBIfam" id="NF004127">
    <property type="entry name" value="PRK05617.1"/>
    <property type="match status" value="1"/>
</dbReference>
<evidence type="ECO:0000259" key="5">
    <source>
        <dbReference type="Pfam" id="PF16113"/>
    </source>
</evidence>
<protein>
    <recommendedName>
        <fullName evidence="2">3-hydroxyisobutyryl-CoA hydrolase</fullName>
        <ecNumber evidence="2">3.1.2.4</ecNumber>
    </recommendedName>
</protein>
<dbReference type="PANTHER" id="PTHR43176">
    <property type="entry name" value="3-HYDROXYISOBUTYRYL-COA HYDROLASE-RELATED"/>
    <property type="match status" value="1"/>
</dbReference>
<feature type="domain" description="Enoyl-CoA hydratase/isomerase" evidence="5">
    <location>
        <begin position="57"/>
        <end position="400"/>
    </location>
</feature>
<evidence type="ECO:0000313" key="6">
    <source>
        <dbReference type="EMBL" id="EJT45404.1"/>
    </source>
</evidence>
<evidence type="ECO:0000256" key="1">
    <source>
        <dbReference type="ARBA" id="ARBA00001709"/>
    </source>
</evidence>
<organism evidence="6 7">
    <name type="scientific">Trichosporon asahii var. asahii (strain ATCC 90039 / CBS 2479 / JCM 2466 / KCTC 7840 / NBRC 103889/ NCYC 2677 / UAMH 7654)</name>
    <name type="common">Yeast</name>
    <dbReference type="NCBI Taxonomy" id="1186058"/>
    <lineage>
        <taxon>Eukaryota</taxon>
        <taxon>Fungi</taxon>
        <taxon>Dikarya</taxon>
        <taxon>Basidiomycota</taxon>
        <taxon>Agaricomycotina</taxon>
        <taxon>Tremellomycetes</taxon>
        <taxon>Trichosporonales</taxon>
        <taxon>Trichosporonaceae</taxon>
        <taxon>Trichosporon</taxon>
    </lineage>
</organism>
<dbReference type="SUPFAM" id="SSF52096">
    <property type="entry name" value="ClpP/crotonase"/>
    <property type="match status" value="1"/>
</dbReference>
<comment type="catalytic activity">
    <reaction evidence="1">
        <text>3-hydroxy-2-methylpropanoyl-CoA + H2O = 3-hydroxy-2-methylpropanoate + CoA + H(+)</text>
        <dbReference type="Rhea" id="RHEA:20888"/>
        <dbReference type="ChEBI" id="CHEBI:11805"/>
        <dbReference type="ChEBI" id="CHEBI:15377"/>
        <dbReference type="ChEBI" id="CHEBI:15378"/>
        <dbReference type="ChEBI" id="CHEBI:57287"/>
        <dbReference type="ChEBI" id="CHEBI:57340"/>
        <dbReference type="EC" id="3.1.2.4"/>
    </reaction>
</comment>
<dbReference type="GO" id="GO:0003860">
    <property type="term" value="F:3-hydroxyisobutyryl-CoA hydrolase activity"/>
    <property type="evidence" value="ECO:0007669"/>
    <property type="project" value="UniProtKB-EC"/>
</dbReference>
<dbReference type="VEuPathDB" id="FungiDB:A1Q1_06167"/>
<comment type="caution">
    <text evidence="6">The sequence shown here is derived from an EMBL/GenBank/DDBJ whole genome shotgun (WGS) entry which is preliminary data.</text>
</comment>
<dbReference type="KEGG" id="tasa:A1Q1_06167"/>
<dbReference type="Gene3D" id="3.90.226.10">
    <property type="entry name" value="2-enoyl-CoA Hydratase, Chain A, domain 1"/>
    <property type="match status" value="1"/>
</dbReference>
<gene>
    <name evidence="6" type="ORF">A1Q1_06167</name>
</gene>
<keyword evidence="3 6" id="KW-0378">Hydrolase</keyword>
<dbReference type="InterPro" id="IPR029045">
    <property type="entry name" value="ClpP/crotonase-like_dom_sf"/>
</dbReference>
<dbReference type="RefSeq" id="XP_014176851.1">
    <property type="nucleotide sequence ID" value="XM_014321376.1"/>
</dbReference>
<dbReference type="InterPro" id="IPR045004">
    <property type="entry name" value="ECH_dom"/>
</dbReference>